<evidence type="ECO:0000313" key="1">
    <source>
        <dbReference type="EMBL" id="CBN75397.1"/>
    </source>
</evidence>
<dbReference type="AlphaFoldDB" id="D8LU07"/>
<reference evidence="1 2" key="1">
    <citation type="journal article" date="2010" name="Nature">
        <title>The Ectocarpus genome and the independent evolution of multicellularity in brown algae.</title>
        <authorList>
            <person name="Cock J.M."/>
            <person name="Sterck L."/>
            <person name="Rouze P."/>
            <person name="Scornet D."/>
            <person name="Allen A.E."/>
            <person name="Amoutzias G."/>
            <person name="Anthouard V."/>
            <person name="Artiguenave F."/>
            <person name="Aury J.M."/>
            <person name="Badger J.H."/>
            <person name="Beszteri B."/>
            <person name="Billiau K."/>
            <person name="Bonnet E."/>
            <person name="Bothwell J.H."/>
            <person name="Bowler C."/>
            <person name="Boyen C."/>
            <person name="Brownlee C."/>
            <person name="Carrano C.J."/>
            <person name="Charrier B."/>
            <person name="Cho G.Y."/>
            <person name="Coelho S.M."/>
            <person name="Collen J."/>
            <person name="Corre E."/>
            <person name="Da Silva C."/>
            <person name="Delage L."/>
            <person name="Delaroque N."/>
            <person name="Dittami S.M."/>
            <person name="Doulbeau S."/>
            <person name="Elias M."/>
            <person name="Farnham G."/>
            <person name="Gachon C.M."/>
            <person name="Gschloessl B."/>
            <person name="Heesch S."/>
            <person name="Jabbari K."/>
            <person name="Jubin C."/>
            <person name="Kawai H."/>
            <person name="Kimura K."/>
            <person name="Kloareg B."/>
            <person name="Kupper F.C."/>
            <person name="Lang D."/>
            <person name="Le Bail A."/>
            <person name="Leblanc C."/>
            <person name="Lerouge P."/>
            <person name="Lohr M."/>
            <person name="Lopez P.J."/>
            <person name="Martens C."/>
            <person name="Maumus F."/>
            <person name="Michel G."/>
            <person name="Miranda-Saavedra D."/>
            <person name="Morales J."/>
            <person name="Moreau H."/>
            <person name="Motomura T."/>
            <person name="Nagasato C."/>
            <person name="Napoli C.A."/>
            <person name="Nelson D.R."/>
            <person name="Nyvall-Collen P."/>
            <person name="Peters A.F."/>
            <person name="Pommier C."/>
            <person name="Potin P."/>
            <person name="Poulain J."/>
            <person name="Quesneville H."/>
            <person name="Read B."/>
            <person name="Rensing S.A."/>
            <person name="Ritter A."/>
            <person name="Rousvoal S."/>
            <person name="Samanta M."/>
            <person name="Samson G."/>
            <person name="Schroeder D.C."/>
            <person name="Segurens B."/>
            <person name="Strittmatter M."/>
            <person name="Tonon T."/>
            <person name="Tregear J.W."/>
            <person name="Valentin K."/>
            <person name="von Dassow P."/>
            <person name="Yamagishi T."/>
            <person name="Van de Peer Y."/>
            <person name="Wincker P."/>
        </authorList>
    </citation>
    <scope>NUCLEOTIDE SEQUENCE [LARGE SCALE GENOMIC DNA]</scope>
    <source>
        <strain evidence="2">Ec32 / CCAP1310/4</strain>
    </source>
</reference>
<organism evidence="1 2">
    <name type="scientific">Ectocarpus siliculosus</name>
    <name type="common">Brown alga</name>
    <name type="synonym">Conferva siliculosa</name>
    <dbReference type="NCBI Taxonomy" id="2880"/>
    <lineage>
        <taxon>Eukaryota</taxon>
        <taxon>Sar</taxon>
        <taxon>Stramenopiles</taxon>
        <taxon>Ochrophyta</taxon>
        <taxon>PX clade</taxon>
        <taxon>Phaeophyceae</taxon>
        <taxon>Ectocarpales</taxon>
        <taxon>Ectocarpaceae</taxon>
        <taxon>Ectocarpus</taxon>
    </lineage>
</organism>
<dbReference type="InParanoid" id="D8LU07"/>
<gene>
    <name evidence="1" type="ORF">Esi_0093_0008</name>
</gene>
<evidence type="ECO:0000313" key="2">
    <source>
        <dbReference type="Proteomes" id="UP000002630"/>
    </source>
</evidence>
<name>D8LU07_ECTSI</name>
<dbReference type="Proteomes" id="UP000002630">
    <property type="component" value="Linkage Group LG32"/>
</dbReference>
<sequence length="282" mass="30807">MEENAFLSDFFGCVGFLPLTTKSHIRETMVKIMRSPASLQQSAVEADCDDERSYDAIARGAHWIQASERNQLPRDPSTCTFWCAIALGALAEGSPIQSVYKYSELAQEALATSGSGPANVEVAKAWVILAYLCCFMEDMVGFQDYLALSDAFVTRCIEQGSADMLPVGFADIVKLKYAALSSCGQQWQMKSYRSKEQATPPQLNEALTEVELYQYVAQSYRAYEQILHETVTKQSATACETSCEAAPDGRSDGVRGADHVLLPQEVSEAIGTVFESLGLLGS</sequence>
<accession>D8LU07</accession>
<proteinExistence type="predicted"/>
<keyword evidence="2" id="KW-1185">Reference proteome</keyword>
<dbReference type="EMBL" id="FN649171">
    <property type="protein sequence ID" value="CBN75397.1"/>
    <property type="molecule type" value="Genomic_DNA"/>
</dbReference>
<protein>
    <submittedName>
        <fullName evidence="1">Uncharacterized protein</fullName>
    </submittedName>
</protein>
<dbReference type="EMBL" id="FN649757">
    <property type="protein sequence ID" value="CBN75397.1"/>
    <property type="molecule type" value="Genomic_DNA"/>
</dbReference>